<dbReference type="NCBIfam" id="TIGR01891">
    <property type="entry name" value="amidohydrolases"/>
    <property type="match status" value="1"/>
</dbReference>
<dbReference type="GO" id="GO:0016787">
    <property type="term" value="F:hydrolase activity"/>
    <property type="evidence" value="ECO:0007669"/>
    <property type="project" value="UniProtKB-KW"/>
</dbReference>
<keyword evidence="1" id="KW-0479">Metal-binding</keyword>
<protein>
    <submittedName>
        <fullName evidence="3">Amidohydrolase</fullName>
    </submittedName>
</protein>
<dbReference type="AlphaFoldDB" id="A0A2N6SY61"/>
<feature type="binding site" evidence="1">
    <location>
        <position position="160"/>
    </location>
    <ligand>
        <name>Mn(2+)</name>
        <dbReference type="ChEBI" id="CHEBI:29035"/>
        <label>2</label>
    </ligand>
</feature>
<dbReference type="InterPro" id="IPR036264">
    <property type="entry name" value="Bact_exopeptidase_dim_dom"/>
</dbReference>
<dbReference type="InterPro" id="IPR011650">
    <property type="entry name" value="Peptidase_M20_dimer"/>
</dbReference>
<keyword evidence="1" id="KW-0464">Manganese</keyword>
<organism evidence="3 4">
    <name type="scientific">Corynebacterium xerosis</name>
    <dbReference type="NCBI Taxonomy" id="1725"/>
    <lineage>
        <taxon>Bacteria</taxon>
        <taxon>Bacillati</taxon>
        <taxon>Actinomycetota</taxon>
        <taxon>Actinomycetes</taxon>
        <taxon>Mycobacteriales</taxon>
        <taxon>Corynebacteriaceae</taxon>
        <taxon>Corynebacterium</taxon>
    </lineage>
</organism>
<dbReference type="Pfam" id="PF01546">
    <property type="entry name" value="Peptidase_M20"/>
    <property type="match status" value="1"/>
</dbReference>
<keyword evidence="3" id="KW-0378">Hydrolase</keyword>
<reference evidence="3 4" key="1">
    <citation type="submission" date="2017-09" db="EMBL/GenBank/DDBJ databases">
        <title>Bacterial strain isolated from the female urinary microbiota.</title>
        <authorList>
            <person name="Thomas-White K."/>
            <person name="Kumar N."/>
            <person name="Forster S."/>
            <person name="Putonti C."/>
            <person name="Lawley T."/>
            <person name="Wolfe A.J."/>
        </authorList>
    </citation>
    <scope>NUCLEOTIDE SEQUENCE [LARGE SCALE GENOMIC DNA]</scope>
    <source>
        <strain evidence="3 4">UMB0908</strain>
    </source>
</reference>
<sequence length="384" mass="39720">MGMDVDGLDARLRTWRRDIHAHPELSYGERRTTEVVAKHLESLGLSPRRLPGTGVICDVGSGEGRGRIALRADLDALAIDEETGLDFASGNPGVMHACGHDAHTAMVMGAAEILAAADREGRCPPARLVFQAAEETVPGGALDAIDGGALDGVERIFALHVDPTIPVGELGVTEGPITSSNAMVTVNLRGAGGHTARPHRTADLGFALGQVLTALPAVLDRRLDPRSATVLTWGKIEAGEAPNSIPASGSARGTLRSADVDVWAKAEDLVRESLGSILAPWRVDWDLDYVQGVPPVVNDADGVAALVAAAEGVARVVPTHQSSGGEDFAWYQRTVPGAMARLGVSGPGAAGGGTADLHRPDFDLDESALIIGARVLAGAALGSL</sequence>
<comment type="caution">
    <text evidence="3">The sequence shown here is derived from an EMBL/GenBank/DDBJ whole genome shotgun (WGS) entry which is preliminary data.</text>
</comment>
<gene>
    <name evidence="3" type="ORF">CJ204_08050</name>
</gene>
<dbReference type="PANTHER" id="PTHR11014">
    <property type="entry name" value="PEPTIDASE M20 FAMILY MEMBER"/>
    <property type="match status" value="1"/>
</dbReference>
<feature type="binding site" evidence="1">
    <location>
        <position position="100"/>
    </location>
    <ligand>
        <name>Mn(2+)</name>
        <dbReference type="ChEBI" id="CHEBI:29035"/>
        <label>2</label>
    </ligand>
</feature>
<dbReference type="InterPro" id="IPR017439">
    <property type="entry name" value="Amidohydrolase"/>
</dbReference>
<evidence type="ECO:0000259" key="2">
    <source>
        <dbReference type="Pfam" id="PF07687"/>
    </source>
</evidence>
<dbReference type="Gene3D" id="3.30.70.360">
    <property type="match status" value="1"/>
</dbReference>
<dbReference type="SUPFAM" id="SSF55031">
    <property type="entry name" value="Bacterial exopeptidase dimerisation domain"/>
    <property type="match status" value="1"/>
</dbReference>
<dbReference type="Gene3D" id="3.40.630.10">
    <property type="entry name" value="Zn peptidases"/>
    <property type="match status" value="1"/>
</dbReference>
<name>A0A2N6SY61_9CORY</name>
<evidence type="ECO:0000313" key="3">
    <source>
        <dbReference type="EMBL" id="PMC62004.1"/>
    </source>
</evidence>
<feature type="domain" description="Peptidase M20 dimerisation" evidence="2">
    <location>
        <begin position="182"/>
        <end position="279"/>
    </location>
</feature>
<feature type="binding site" evidence="1">
    <location>
        <position position="98"/>
    </location>
    <ligand>
        <name>Mn(2+)</name>
        <dbReference type="ChEBI" id="CHEBI:29035"/>
        <label>2</label>
    </ligand>
</feature>
<proteinExistence type="predicted"/>
<dbReference type="GO" id="GO:0046872">
    <property type="term" value="F:metal ion binding"/>
    <property type="evidence" value="ECO:0007669"/>
    <property type="project" value="UniProtKB-KW"/>
</dbReference>
<evidence type="ECO:0000313" key="4">
    <source>
        <dbReference type="Proteomes" id="UP000235363"/>
    </source>
</evidence>
<dbReference type="PIRSF" id="PIRSF005962">
    <property type="entry name" value="Pept_M20D_amidohydro"/>
    <property type="match status" value="1"/>
</dbReference>
<feature type="binding site" evidence="1">
    <location>
        <position position="358"/>
    </location>
    <ligand>
        <name>Mn(2+)</name>
        <dbReference type="ChEBI" id="CHEBI:29035"/>
        <label>2</label>
    </ligand>
</feature>
<dbReference type="Pfam" id="PF07687">
    <property type="entry name" value="M20_dimer"/>
    <property type="match status" value="1"/>
</dbReference>
<dbReference type="Proteomes" id="UP000235363">
    <property type="component" value="Unassembled WGS sequence"/>
</dbReference>
<feature type="binding site" evidence="1">
    <location>
        <position position="135"/>
    </location>
    <ligand>
        <name>Mn(2+)</name>
        <dbReference type="ChEBI" id="CHEBI:29035"/>
        <label>2</label>
    </ligand>
</feature>
<dbReference type="SUPFAM" id="SSF53187">
    <property type="entry name" value="Zn-dependent exopeptidases"/>
    <property type="match status" value="1"/>
</dbReference>
<dbReference type="EMBL" id="PNHF01000017">
    <property type="protein sequence ID" value="PMC62004.1"/>
    <property type="molecule type" value="Genomic_DNA"/>
</dbReference>
<comment type="cofactor">
    <cofactor evidence="1">
        <name>Mn(2+)</name>
        <dbReference type="ChEBI" id="CHEBI:29035"/>
    </cofactor>
    <text evidence="1">The Mn(2+) ion enhances activity.</text>
</comment>
<dbReference type="InterPro" id="IPR002933">
    <property type="entry name" value="Peptidase_M20"/>
</dbReference>
<evidence type="ECO:0000256" key="1">
    <source>
        <dbReference type="PIRSR" id="PIRSR005962-1"/>
    </source>
</evidence>
<accession>A0A2N6SY61</accession>
<dbReference type="PANTHER" id="PTHR11014:SF63">
    <property type="entry name" value="METALLOPEPTIDASE, PUTATIVE (AFU_ORTHOLOGUE AFUA_6G09600)-RELATED"/>
    <property type="match status" value="1"/>
</dbReference>